<dbReference type="PROSITE" id="PS00211">
    <property type="entry name" value="ABC_TRANSPORTER_1"/>
    <property type="match status" value="1"/>
</dbReference>
<dbReference type="PANTHER" id="PTHR43335">
    <property type="entry name" value="ABC TRANSPORTER, ATP-BINDING PROTEIN"/>
    <property type="match status" value="1"/>
</dbReference>
<dbReference type="Pfam" id="PF00005">
    <property type="entry name" value="ABC_tran"/>
    <property type="match status" value="1"/>
</dbReference>
<protein>
    <submittedName>
        <fullName evidence="6">ABC transporter ATP-binding protein</fullName>
    </submittedName>
</protein>
<evidence type="ECO:0000256" key="2">
    <source>
        <dbReference type="ARBA" id="ARBA00022448"/>
    </source>
</evidence>
<dbReference type="Proteomes" id="UP001161691">
    <property type="component" value="Unassembled WGS sequence"/>
</dbReference>
<organism evidence="6 7">
    <name type="scientific">Cohnella hashimotonis</name>
    <dbReference type="NCBI Taxonomy" id="2826895"/>
    <lineage>
        <taxon>Bacteria</taxon>
        <taxon>Bacillati</taxon>
        <taxon>Bacillota</taxon>
        <taxon>Bacilli</taxon>
        <taxon>Bacillales</taxon>
        <taxon>Paenibacillaceae</taxon>
        <taxon>Cohnella</taxon>
    </lineage>
</organism>
<dbReference type="SUPFAM" id="SSF52540">
    <property type="entry name" value="P-loop containing nucleoside triphosphate hydrolases"/>
    <property type="match status" value="1"/>
</dbReference>
<keyword evidence="3" id="KW-0547">Nucleotide-binding</keyword>
<dbReference type="InterPro" id="IPR017871">
    <property type="entry name" value="ABC_transporter-like_CS"/>
</dbReference>
<name>A0ABT6TEH4_9BACL</name>
<keyword evidence="4 6" id="KW-0067">ATP-binding</keyword>
<evidence type="ECO:0000256" key="1">
    <source>
        <dbReference type="ARBA" id="ARBA00005417"/>
    </source>
</evidence>
<feature type="domain" description="ABC transporter" evidence="5">
    <location>
        <begin position="5"/>
        <end position="233"/>
    </location>
</feature>
<keyword evidence="7" id="KW-1185">Reference proteome</keyword>
<evidence type="ECO:0000313" key="6">
    <source>
        <dbReference type="EMBL" id="MDI4645238.1"/>
    </source>
</evidence>
<keyword evidence="2" id="KW-0813">Transport</keyword>
<reference evidence="6" key="1">
    <citation type="submission" date="2023-04" db="EMBL/GenBank/DDBJ databases">
        <title>Comparative genomic analysis of Cohnella hashimotonis sp. nov., isolated from the International Space Station.</title>
        <authorList>
            <person name="Venkateswaran K."/>
            <person name="Simpson A."/>
        </authorList>
    </citation>
    <scope>NUCLEOTIDE SEQUENCE</scope>
    <source>
        <strain evidence="6">F6_2S_P_1</strain>
    </source>
</reference>
<dbReference type="EMBL" id="JAGRPV010000001">
    <property type="protein sequence ID" value="MDI4645238.1"/>
    <property type="molecule type" value="Genomic_DNA"/>
</dbReference>
<gene>
    <name evidence="6" type="ORF">KB449_09715</name>
</gene>
<dbReference type="InterPro" id="IPR003439">
    <property type="entry name" value="ABC_transporter-like_ATP-bd"/>
</dbReference>
<comment type="similarity">
    <text evidence="1">Belongs to the ABC transporter superfamily.</text>
</comment>
<comment type="caution">
    <text evidence="6">The sequence shown here is derived from an EMBL/GenBank/DDBJ whole genome shotgun (WGS) entry which is preliminary data.</text>
</comment>
<dbReference type="SMART" id="SM00382">
    <property type="entry name" value="AAA"/>
    <property type="match status" value="1"/>
</dbReference>
<dbReference type="InterPro" id="IPR003593">
    <property type="entry name" value="AAA+_ATPase"/>
</dbReference>
<dbReference type="RefSeq" id="WP_282908188.1">
    <property type="nucleotide sequence ID" value="NZ_JAGRPV010000001.1"/>
</dbReference>
<proteinExistence type="inferred from homology"/>
<evidence type="ECO:0000259" key="5">
    <source>
        <dbReference type="PROSITE" id="PS50893"/>
    </source>
</evidence>
<dbReference type="PROSITE" id="PS50893">
    <property type="entry name" value="ABC_TRANSPORTER_2"/>
    <property type="match status" value="1"/>
</dbReference>
<evidence type="ECO:0000313" key="7">
    <source>
        <dbReference type="Proteomes" id="UP001161691"/>
    </source>
</evidence>
<evidence type="ECO:0000256" key="3">
    <source>
        <dbReference type="ARBA" id="ARBA00022741"/>
    </source>
</evidence>
<sequence length="244" mass="26170">MEAVLKVSNVGKRFKNGRGVQDVSLEIAGGEVFGLIGPNGAGKTTLLKLIAGLARPDRGRIELFGLDAATRFEQAMAGVGCIVETAHVYEKLTAYGQLRQAARFYPSLPDSRIDQALEQVGLSAYRHEKAGSFSLGMKQRLALAAALLSRPRLVVLDEPTNGLDVQGIAELRTAIRSLSAETGVAFLISSHLVHDLGLIAGRVGIMSEGRLIRTEAVDEGLWGESSLEQFSMAQIQSDREARLG</sequence>
<dbReference type="GO" id="GO:0005524">
    <property type="term" value="F:ATP binding"/>
    <property type="evidence" value="ECO:0007669"/>
    <property type="project" value="UniProtKB-KW"/>
</dbReference>
<dbReference type="InterPro" id="IPR027417">
    <property type="entry name" value="P-loop_NTPase"/>
</dbReference>
<dbReference type="Gene3D" id="3.40.50.300">
    <property type="entry name" value="P-loop containing nucleotide triphosphate hydrolases"/>
    <property type="match status" value="1"/>
</dbReference>
<dbReference type="PANTHER" id="PTHR43335:SF4">
    <property type="entry name" value="ABC TRANSPORTER, ATP-BINDING PROTEIN"/>
    <property type="match status" value="1"/>
</dbReference>
<accession>A0ABT6TEH4</accession>
<evidence type="ECO:0000256" key="4">
    <source>
        <dbReference type="ARBA" id="ARBA00022840"/>
    </source>
</evidence>